<keyword evidence="3" id="KW-1185">Reference proteome</keyword>
<comment type="caution">
    <text evidence="2">The sequence shown here is derived from an EMBL/GenBank/DDBJ whole genome shotgun (WGS) entry which is preliminary data.</text>
</comment>
<proteinExistence type="predicted"/>
<evidence type="ECO:0000256" key="1">
    <source>
        <dbReference type="SAM" id="MobiDB-lite"/>
    </source>
</evidence>
<name>A0AA42BV66_9MICO</name>
<organism evidence="2 3">
    <name type="scientific">Herbiconiux oxytropis</name>
    <dbReference type="NCBI Taxonomy" id="2970915"/>
    <lineage>
        <taxon>Bacteria</taxon>
        <taxon>Bacillati</taxon>
        <taxon>Actinomycetota</taxon>
        <taxon>Actinomycetes</taxon>
        <taxon>Micrococcales</taxon>
        <taxon>Microbacteriaceae</taxon>
        <taxon>Herbiconiux</taxon>
    </lineage>
</organism>
<dbReference type="RefSeq" id="WP_259526999.1">
    <property type="nucleotide sequence ID" value="NZ_JANLCK010000004.1"/>
</dbReference>
<accession>A0AA42BV66</accession>
<feature type="region of interest" description="Disordered" evidence="1">
    <location>
        <begin position="28"/>
        <end position="55"/>
    </location>
</feature>
<sequence>MTGLTMVGGAGMNCEGDSCAIPGAAAVSGTTEPAADSGTTEADFQTPEHAGVSAE</sequence>
<evidence type="ECO:0000313" key="2">
    <source>
        <dbReference type="EMBL" id="MCS5726109.1"/>
    </source>
</evidence>
<dbReference type="EMBL" id="JANLCK010000004">
    <property type="protein sequence ID" value="MCS5726109.1"/>
    <property type="molecule type" value="Genomic_DNA"/>
</dbReference>
<evidence type="ECO:0000313" key="3">
    <source>
        <dbReference type="Proteomes" id="UP001165587"/>
    </source>
</evidence>
<dbReference type="AlphaFoldDB" id="A0AA42BV66"/>
<dbReference type="Proteomes" id="UP001165587">
    <property type="component" value="Unassembled WGS sequence"/>
</dbReference>
<protein>
    <submittedName>
        <fullName evidence="2">Uncharacterized protein</fullName>
    </submittedName>
</protein>
<reference evidence="2" key="1">
    <citation type="submission" date="2022-08" db="EMBL/GenBank/DDBJ databases">
        <authorList>
            <person name="Deng Y."/>
            <person name="Han X.-F."/>
            <person name="Zhang Y.-Q."/>
        </authorList>
    </citation>
    <scope>NUCLEOTIDE SEQUENCE</scope>
    <source>
        <strain evidence="2">CPCC 203407</strain>
    </source>
</reference>
<gene>
    <name evidence="2" type="ORF">N1028_09415</name>
</gene>